<dbReference type="Gene3D" id="2.40.37.20">
    <property type="entry name" value="D-serine dehydratase-like domain"/>
    <property type="match status" value="1"/>
</dbReference>
<dbReference type="InterPro" id="IPR029066">
    <property type="entry name" value="PLP-binding_barrel"/>
</dbReference>
<dbReference type="RefSeq" id="WP_345285007.1">
    <property type="nucleotide sequence ID" value="NZ_BAABAJ010000013.1"/>
</dbReference>
<comment type="caution">
    <text evidence="4">The sequence shown here is derived from an EMBL/GenBank/DDBJ whole genome shotgun (WGS) entry which is preliminary data.</text>
</comment>
<dbReference type="Pfam" id="PF14031">
    <property type="entry name" value="D-ser_dehydrat"/>
    <property type="match status" value="1"/>
</dbReference>
<dbReference type="InterPro" id="IPR051466">
    <property type="entry name" value="D-amino_acid_metab_enzyme"/>
</dbReference>
<gene>
    <name evidence="4" type="ORF">GCM10022244_41600</name>
</gene>
<dbReference type="Proteomes" id="UP001501000">
    <property type="component" value="Unassembled WGS sequence"/>
</dbReference>
<keyword evidence="5" id="KW-1185">Reference proteome</keyword>
<dbReference type="SMART" id="SM01119">
    <property type="entry name" value="D-ser_dehydrat"/>
    <property type="match status" value="1"/>
</dbReference>
<organism evidence="4 5">
    <name type="scientific">Streptomyces gulbargensis</name>
    <dbReference type="NCBI Taxonomy" id="364901"/>
    <lineage>
        <taxon>Bacteria</taxon>
        <taxon>Bacillati</taxon>
        <taxon>Actinomycetota</taxon>
        <taxon>Actinomycetes</taxon>
        <taxon>Kitasatosporales</taxon>
        <taxon>Streptomycetaceae</taxon>
        <taxon>Streptomyces</taxon>
    </lineage>
</organism>
<sequence length="421" mass="45223">MPDLASERVDHRFKGLPPDAEGLTVGELAAERRNLFTGGFTTPVLALSAESVAHNLRLLEEYAQRHGLAFAPHGKTSMAPRLFERQLEHGAWGITAAVPHQARVYRAHGIARIFLANELVDAVALRWLAAELDADPGFRFVCYVDSVRGAELMDEALRAAGASRPVDVVVELGAGEGARTGVRTEAECAAVADAVAAAGTLRLVGVAGYEGEVPAADPERVRAWLRRLVALAADFDKAGRFDPAAGEIVVSAGGSAWFDTVAEVFAEIPDLSLPVLKLLRSGAYVSHDDGHYRTLTPFNRVPAEGALRPAFRLWSQVVSRPTPEQAFTNAGKRDAAYDLHLPEAQVVRDARTGALRPAEGIEVTGLSDQHAWLRTAAGAGLEVGDWVGMGLSHPCTAFDKWQLIPLVEADGTVVDYVRTFF</sequence>
<evidence type="ECO:0000256" key="1">
    <source>
        <dbReference type="ARBA" id="ARBA00005323"/>
    </source>
</evidence>
<proteinExistence type="inferred from homology"/>
<dbReference type="InterPro" id="IPR001608">
    <property type="entry name" value="Ala_racemase_N"/>
</dbReference>
<keyword evidence="2" id="KW-0456">Lyase</keyword>
<name>A0ABP7MQN4_9ACTN</name>
<comment type="similarity">
    <text evidence="1">Belongs to the DSD1 family.</text>
</comment>
<dbReference type="InterPro" id="IPR042208">
    <property type="entry name" value="D-ser_dehydrat-like_sf"/>
</dbReference>
<evidence type="ECO:0000313" key="4">
    <source>
        <dbReference type="EMBL" id="GAA3928163.1"/>
    </source>
</evidence>
<feature type="domain" description="D-serine dehydratase-like" evidence="3">
    <location>
        <begin position="310"/>
        <end position="408"/>
    </location>
</feature>
<dbReference type="InterPro" id="IPR026956">
    <property type="entry name" value="D-ser_dehydrat-like_dom"/>
</dbReference>
<evidence type="ECO:0000256" key="2">
    <source>
        <dbReference type="ARBA" id="ARBA00023239"/>
    </source>
</evidence>
<reference evidence="5" key="1">
    <citation type="journal article" date="2019" name="Int. J. Syst. Evol. Microbiol.">
        <title>The Global Catalogue of Microorganisms (GCM) 10K type strain sequencing project: providing services to taxonomists for standard genome sequencing and annotation.</title>
        <authorList>
            <consortium name="The Broad Institute Genomics Platform"/>
            <consortium name="The Broad Institute Genome Sequencing Center for Infectious Disease"/>
            <person name="Wu L."/>
            <person name="Ma J."/>
        </authorList>
    </citation>
    <scope>NUCLEOTIDE SEQUENCE [LARGE SCALE GENOMIC DNA]</scope>
    <source>
        <strain evidence="5">JCM 16956</strain>
    </source>
</reference>
<dbReference type="SUPFAM" id="SSF51419">
    <property type="entry name" value="PLP-binding barrel"/>
    <property type="match status" value="1"/>
</dbReference>
<protein>
    <submittedName>
        <fullName evidence="4">Amino acid deaminase</fullName>
    </submittedName>
</protein>
<dbReference type="EMBL" id="BAABAJ010000013">
    <property type="protein sequence ID" value="GAA3928163.1"/>
    <property type="molecule type" value="Genomic_DNA"/>
</dbReference>
<dbReference type="PANTHER" id="PTHR28004:SF8">
    <property type="entry name" value="D-SERINE DEAMINASE"/>
    <property type="match status" value="1"/>
</dbReference>
<accession>A0ABP7MQN4</accession>
<evidence type="ECO:0000259" key="3">
    <source>
        <dbReference type="SMART" id="SM01119"/>
    </source>
</evidence>
<dbReference type="Gene3D" id="3.20.20.10">
    <property type="entry name" value="Alanine racemase"/>
    <property type="match status" value="1"/>
</dbReference>
<evidence type="ECO:0000313" key="5">
    <source>
        <dbReference type="Proteomes" id="UP001501000"/>
    </source>
</evidence>
<dbReference type="Pfam" id="PF01168">
    <property type="entry name" value="Ala_racemase_N"/>
    <property type="match status" value="1"/>
</dbReference>
<dbReference type="PANTHER" id="PTHR28004">
    <property type="entry name" value="ZGC:162816-RELATED"/>
    <property type="match status" value="1"/>
</dbReference>